<evidence type="ECO:0000313" key="2">
    <source>
        <dbReference type="Proteomes" id="UP000274453"/>
    </source>
</evidence>
<sequence length="114" mass="13124">MTAEEMTNRYLQHLDERLQACEAIFRRSINDLERDYDDGVLDITKPQWKDIVTLVQAIIYADRHTILEAEKSIRVDGDVSGSLSRLLWIGEAFATLDFSLTRSIEQEEFSNASN</sequence>
<proteinExistence type="predicted"/>
<reference evidence="1 2" key="1">
    <citation type="submission" date="2018-09" db="EMBL/GenBank/DDBJ databases">
        <title>Molecular characterization of bacteriophage BH1 orginated from probiotic Lactobacillus rhamnosus Pen.</title>
        <authorList>
            <person name="Jarocki P."/>
            <person name="Podlesny M."/>
            <person name="Komon-Janczara E."/>
            <person name="Kholiavskyi O."/>
            <person name="Targonski Z."/>
        </authorList>
    </citation>
    <scope>NUCLEOTIDE SEQUENCE [LARGE SCALE GENOMIC DNA]</scope>
</reference>
<gene>
    <name evidence="1" type="ORF">BVL67_00041</name>
</gene>
<dbReference type="EMBL" id="MH983004">
    <property type="protein sequence ID" value="AYQ93256.1"/>
    <property type="molecule type" value="Genomic_DNA"/>
</dbReference>
<organism evidence="1 2">
    <name type="scientific">Lactobacillus phage BH1</name>
    <dbReference type="NCBI Taxonomy" id="1932007"/>
    <lineage>
        <taxon>Viruses</taxon>
        <taxon>Duplodnaviria</taxon>
        <taxon>Heunggongvirae</taxon>
        <taxon>Uroviricota</taxon>
        <taxon>Caudoviricetes</taxon>
        <taxon>Behunavirus</taxon>
        <taxon>Behunavirus BH1</taxon>
    </lineage>
</organism>
<accession>A0A3G3LKL3</accession>
<dbReference type="Proteomes" id="UP000274453">
    <property type="component" value="Segment"/>
</dbReference>
<evidence type="ECO:0000313" key="1">
    <source>
        <dbReference type="EMBL" id="AYQ93256.1"/>
    </source>
</evidence>
<name>A0A3G3LKL3_9CAUD</name>
<keyword evidence="2" id="KW-1185">Reference proteome</keyword>
<protein>
    <submittedName>
        <fullName evidence="1">Uncharacterized protein</fullName>
    </submittedName>
</protein>